<dbReference type="EMBL" id="CAJVQC010037450">
    <property type="protein sequence ID" value="CAG8763906.1"/>
    <property type="molecule type" value="Genomic_DNA"/>
</dbReference>
<feature type="non-terminal residue" evidence="1">
    <location>
        <position position="1"/>
    </location>
</feature>
<evidence type="ECO:0000313" key="1">
    <source>
        <dbReference type="EMBL" id="CAG8763906.1"/>
    </source>
</evidence>
<name>A0ACA9QU83_9GLOM</name>
<gene>
    <name evidence="1" type="ORF">RPERSI_LOCUS15562</name>
</gene>
<comment type="caution">
    <text evidence="1">The sequence shown here is derived from an EMBL/GenBank/DDBJ whole genome shotgun (WGS) entry which is preliminary data.</text>
</comment>
<accession>A0ACA9QU83</accession>
<evidence type="ECO:0000313" key="2">
    <source>
        <dbReference type="Proteomes" id="UP000789920"/>
    </source>
</evidence>
<organism evidence="1 2">
    <name type="scientific">Racocetra persica</name>
    <dbReference type="NCBI Taxonomy" id="160502"/>
    <lineage>
        <taxon>Eukaryota</taxon>
        <taxon>Fungi</taxon>
        <taxon>Fungi incertae sedis</taxon>
        <taxon>Mucoromycota</taxon>
        <taxon>Glomeromycotina</taxon>
        <taxon>Glomeromycetes</taxon>
        <taxon>Diversisporales</taxon>
        <taxon>Gigasporaceae</taxon>
        <taxon>Racocetra</taxon>
    </lineage>
</organism>
<keyword evidence="2" id="KW-1185">Reference proteome</keyword>
<protein>
    <submittedName>
        <fullName evidence="1">34367_t:CDS:1</fullName>
    </submittedName>
</protein>
<reference evidence="1" key="1">
    <citation type="submission" date="2021-06" db="EMBL/GenBank/DDBJ databases">
        <authorList>
            <person name="Kallberg Y."/>
            <person name="Tangrot J."/>
            <person name="Rosling A."/>
        </authorList>
    </citation>
    <scope>NUCLEOTIDE SEQUENCE</scope>
    <source>
        <strain evidence="1">MA461A</strain>
    </source>
</reference>
<sequence>ALLEDATKGQKTAQQLYNSIDQDFLIATYFLADILSQLRHLSLVFQADYVSVSEVTMQVNAVIESITADFIGEANIQPTFGTILLRFMNQQNILPHDLPLFVREFAINTVKNIKLCFPDRKLISLFKIFDPKQLLTDRCLILTYRNYEITEIGNFYGTSKKTTEHDYQKIIDADNLSQEWQIIRSILSNYRNLHITDAWYNILRDNQDFTLIYPNIYIIISIVLCLPLSNAYVECVFSKQNLIKTKLRNRMNSDTLNDILMIFLNGPPYNEFNYEHAYQFWRSLIFR</sequence>
<proteinExistence type="predicted"/>
<dbReference type="Proteomes" id="UP000789920">
    <property type="component" value="Unassembled WGS sequence"/>
</dbReference>